<dbReference type="EMBL" id="BOMS01000011">
    <property type="protein sequence ID" value="GIE64547.1"/>
    <property type="molecule type" value="Genomic_DNA"/>
</dbReference>
<keyword evidence="2" id="KW-1185">Reference proteome</keyword>
<evidence type="ECO:0008006" key="3">
    <source>
        <dbReference type="Google" id="ProtNLM"/>
    </source>
</evidence>
<organism evidence="1 2">
    <name type="scientific">Actinoplanes palleronii</name>
    <dbReference type="NCBI Taxonomy" id="113570"/>
    <lineage>
        <taxon>Bacteria</taxon>
        <taxon>Bacillati</taxon>
        <taxon>Actinomycetota</taxon>
        <taxon>Actinomycetes</taxon>
        <taxon>Micromonosporales</taxon>
        <taxon>Micromonosporaceae</taxon>
        <taxon>Actinoplanes</taxon>
    </lineage>
</organism>
<proteinExistence type="predicted"/>
<dbReference type="InterPro" id="IPR027417">
    <property type="entry name" value="P-loop_NTPase"/>
</dbReference>
<dbReference type="Proteomes" id="UP000624709">
    <property type="component" value="Unassembled WGS sequence"/>
</dbReference>
<sequence>MNNIVCWKRDRIQYATAIDVGGLEVDDALGDAVFAAIHQEIPVLHYRDVGVGGSTSSATEDDVLNTFTAPLSSNEPRLVFIRGGRGTGKSHLVRWLKSQTGNPASWHIVYIEKRNTSLKRVTEKILAGITGERAEKLRRQLAQASSEVSSNEEAVSALIARLHHLVKFDTDQSIKGLNGLSSAELEDLRATSDRLLGDYTFRAVLSDSSGPLLRLVKLALGGADPGQNIDEEDLHLTERDLYIDPADFEDLGSQLYELVRRVRSVRQLRTELAALWDHYLPRAKAEVFTGASTDLLEVFEDVRREIASRGLELCVFIEDLVLLHGIDKQLAQALTIPASRELCKLRAAIAVTDGYLSSMDTFTDRGIHFTLDLGLTMVGEQRLRDFVGRYLNAGRLDHTTLVEKHQTGKSTPNGCAGCPVQESCHQTFGASDSKHGFYPFNRPALDRLIELASPAGFLPREIIRQVLRAPLETAEDEIPKGIFPSENFARRLDEVRSFVRPPAVRQAIKRLSPATGEAELSLRNFYAEIPPHADKQLHGVAAYLGIKLVDDAALDLDVGGRDRTTTVEKTKPTKDAPVDEIELWTTGSRLGAATARKVRKWICEAVVGILAGGSHGVEVWSPKASTAEWYIGSHRLRMSDVSIPRAQGGTAAKVGEVTFDFGSDDDAAVILTGIIAVVDGKEISSSHRGQWFLDLLPKLDRFAAELAAAGRQGRERVIAESASALMTLRNESPAPGSTVREALPQMLRPKARMLAEASNTDLTAFLKSVKIARRDALLALRNQVVASKGRGAPVLFDVASCYKYFRADIDSKVLTIRSSESTLPALADVVANQNRAAQRIGESLLGIVGKVRDLLPPEEDVTTVARLVIDLANEAQAHGVLGTADARDRIVDASRAIDSKCMIDYRRFAKTEADVRPEDVWDLIDDPRPRLQALLIFATLIDRMFVNVETYLAGRVDDSEGVDLMSAAQELRALADSVDVTLEDDTK</sequence>
<evidence type="ECO:0000313" key="2">
    <source>
        <dbReference type="Proteomes" id="UP000624709"/>
    </source>
</evidence>
<dbReference type="Gene3D" id="3.40.50.300">
    <property type="entry name" value="P-loop containing nucleotide triphosphate hydrolases"/>
    <property type="match status" value="1"/>
</dbReference>
<comment type="caution">
    <text evidence="1">The sequence shown here is derived from an EMBL/GenBank/DDBJ whole genome shotgun (WGS) entry which is preliminary data.</text>
</comment>
<evidence type="ECO:0000313" key="1">
    <source>
        <dbReference type="EMBL" id="GIE64547.1"/>
    </source>
</evidence>
<gene>
    <name evidence="1" type="ORF">Apa02nite_006550</name>
</gene>
<accession>A0ABQ4B1K8</accession>
<reference evidence="1 2" key="1">
    <citation type="submission" date="2021-01" db="EMBL/GenBank/DDBJ databases">
        <title>Whole genome shotgun sequence of Actinoplanes palleronii NBRC 14916.</title>
        <authorList>
            <person name="Komaki H."/>
            <person name="Tamura T."/>
        </authorList>
    </citation>
    <scope>NUCLEOTIDE SEQUENCE [LARGE SCALE GENOMIC DNA]</scope>
    <source>
        <strain evidence="1 2">NBRC 14916</strain>
    </source>
</reference>
<name>A0ABQ4B1K8_9ACTN</name>
<protein>
    <recommendedName>
        <fullName evidence="3">ATP-binding protein</fullName>
    </recommendedName>
</protein>
<dbReference type="RefSeq" id="WP_203823778.1">
    <property type="nucleotide sequence ID" value="NZ_BAAATY010000001.1"/>
</dbReference>